<reference evidence="2 3" key="1">
    <citation type="submission" date="2017-12" db="EMBL/GenBank/DDBJ databases">
        <title>Comparative genomics of Botrytis spp.</title>
        <authorList>
            <person name="Valero-Jimenez C.A."/>
            <person name="Tapia P."/>
            <person name="Veloso J."/>
            <person name="Silva-Moreno E."/>
            <person name="Staats M."/>
            <person name="Valdes J.H."/>
            <person name="Van Kan J.A.L."/>
        </authorList>
    </citation>
    <scope>NUCLEOTIDE SEQUENCE [LARGE SCALE GENOMIC DNA]</scope>
    <source>
        <strain evidence="2 3">Bh0001</strain>
    </source>
</reference>
<proteinExistence type="predicted"/>
<dbReference type="Proteomes" id="UP000297814">
    <property type="component" value="Unassembled WGS sequence"/>
</dbReference>
<feature type="compositionally biased region" description="Polar residues" evidence="1">
    <location>
        <begin position="494"/>
        <end position="513"/>
    </location>
</feature>
<gene>
    <name evidence="2" type="ORF">BHYA_0058g00220</name>
</gene>
<feature type="compositionally biased region" description="Basic and acidic residues" evidence="1">
    <location>
        <begin position="270"/>
        <end position="493"/>
    </location>
</feature>
<feature type="region of interest" description="Disordered" evidence="1">
    <location>
        <begin position="261"/>
        <end position="534"/>
    </location>
</feature>
<name>A0A4Z1GVY0_9HELO</name>
<evidence type="ECO:0008006" key="4">
    <source>
        <dbReference type="Google" id="ProtNLM"/>
    </source>
</evidence>
<dbReference type="EMBL" id="PQXK01000058">
    <property type="protein sequence ID" value="TGO39211.1"/>
    <property type="molecule type" value="Genomic_DNA"/>
</dbReference>
<comment type="caution">
    <text evidence="2">The sequence shown here is derived from an EMBL/GenBank/DDBJ whole genome shotgun (WGS) entry which is preliminary data.</text>
</comment>
<protein>
    <recommendedName>
        <fullName evidence="4">SprT-like domain-containing protein</fullName>
    </recommendedName>
</protein>
<sequence>MPCQHKYLKKSEEQDLFKGKATRKLTINRHKMSYLAELLVENASHQTSELTDIQIEARSLRFDVEKEKYSVRLFANELRKHDSTSESYLNLVKEFTTHYITIYDKLFFFGSLLASKRMSYHVQRQGERTAMYEALTIPVVGPDNQVVRTKIEIYIEPEPGYTTEEQTRGWLGTLAHEVLHSFLLIFGCCWCYTALKQAGPRGHGHAWQAAAYEIEIACVRLLSNNVRLGRWTSLSFDVENHGMSMPEESLLRKWNMIGPEDYAQTPEVPESAKKTDHDKREGTGKSVERAPPYKDDKVERRDPPRKDEKRDPPRRDEKSNHPCKDDKVERRDPPRKDEKRDPPRKDERRDPPYRDERRDPPRRDEKRDPPRRDERRDPSHRDERRDTPYRDERRDTPYRDERRDPPRRDEKRDPPRKDEKRDPPRKDERRDPPRRDERRDPSHRDETYNPPHKNERRDPPYRDEKSNPPRKDNKIGRRDPLRKDNTVERRDLTRSQPNEENDSSRNTSRQDLTPATEKKPSRKPDPPKRRTPLG</sequence>
<evidence type="ECO:0000313" key="3">
    <source>
        <dbReference type="Proteomes" id="UP000297814"/>
    </source>
</evidence>
<feature type="compositionally biased region" description="Basic and acidic residues" evidence="1">
    <location>
        <begin position="516"/>
        <end position="528"/>
    </location>
</feature>
<organism evidence="2 3">
    <name type="scientific">Botrytis hyacinthi</name>
    <dbReference type="NCBI Taxonomy" id="278943"/>
    <lineage>
        <taxon>Eukaryota</taxon>
        <taxon>Fungi</taxon>
        <taxon>Dikarya</taxon>
        <taxon>Ascomycota</taxon>
        <taxon>Pezizomycotina</taxon>
        <taxon>Leotiomycetes</taxon>
        <taxon>Helotiales</taxon>
        <taxon>Sclerotiniaceae</taxon>
        <taxon>Botrytis</taxon>
    </lineage>
</organism>
<evidence type="ECO:0000256" key="1">
    <source>
        <dbReference type="SAM" id="MobiDB-lite"/>
    </source>
</evidence>
<evidence type="ECO:0000313" key="2">
    <source>
        <dbReference type="EMBL" id="TGO39211.1"/>
    </source>
</evidence>
<keyword evidence="3" id="KW-1185">Reference proteome</keyword>
<accession>A0A4Z1GVY0</accession>
<dbReference type="AlphaFoldDB" id="A0A4Z1GVY0"/>